<evidence type="ECO:0000256" key="3">
    <source>
        <dbReference type="ARBA" id="ARBA00022454"/>
    </source>
</evidence>
<keyword evidence="7" id="KW-0131">Cell cycle</keyword>
<feature type="domain" description="Shugoshin C-terminal" evidence="11">
    <location>
        <begin position="417"/>
        <end position="440"/>
    </location>
</feature>
<dbReference type="AlphaFoldDB" id="A0A545VP72"/>
<comment type="caution">
    <text evidence="13">The sequence shown here is derived from an EMBL/GenBank/DDBJ whole genome shotgun (WGS) entry which is preliminary data.</text>
</comment>
<keyword evidence="14" id="KW-1185">Reference proteome</keyword>
<feature type="compositionally biased region" description="Basic residues" evidence="10">
    <location>
        <begin position="555"/>
        <end position="565"/>
    </location>
</feature>
<keyword evidence="3" id="KW-0158">Chromosome</keyword>
<keyword evidence="6 9" id="KW-0175">Coiled coil</keyword>
<protein>
    <submittedName>
        <fullName evidence="13">Shugoshin-like protein</fullName>
    </submittedName>
</protein>
<feature type="coiled-coil region" evidence="9">
    <location>
        <begin position="14"/>
        <end position="66"/>
    </location>
</feature>
<reference evidence="13 14" key="1">
    <citation type="journal article" date="2019" name="Appl. Microbiol. Biotechnol.">
        <title>Genome sequence of Isaria javanica and comparative genome analysis insights into family S53 peptidase evolution in fungal entomopathogens.</title>
        <authorList>
            <person name="Lin R."/>
            <person name="Zhang X."/>
            <person name="Xin B."/>
            <person name="Zou M."/>
            <person name="Gao Y."/>
            <person name="Qin F."/>
            <person name="Hu Q."/>
            <person name="Xie B."/>
            <person name="Cheng X."/>
        </authorList>
    </citation>
    <scope>NUCLEOTIDE SEQUENCE [LARGE SCALE GENOMIC DNA]</scope>
    <source>
        <strain evidence="13 14">IJ1G</strain>
    </source>
</reference>
<organism evidence="13 14">
    <name type="scientific">Cordyceps javanica</name>
    <dbReference type="NCBI Taxonomy" id="43265"/>
    <lineage>
        <taxon>Eukaryota</taxon>
        <taxon>Fungi</taxon>
        <taxon>Dikarya</taxon>
        <taxon>Ascomycota</taxon>
        <taxon>Pezizomycotina</taxon>
        <taxon>Sordariomycetes</taxon>
        <taxon>Hypocreomycetidae</taxon>
        <taxon>Hypocreales</taxon>
        <taxon>Cordycipitaceae</taxon>
        <taxon>Cordyceps</taxon>
    </lineage>
</organism>
<dbReference type="InterPro" id="IPR011516">
    <property type="entry name" value="Shugoshin_N"/>
</dbReference>
<evidence type="ECO:0000256" key="5">
    <source>
        <dbReference type="ARBA" id="ARBA00022829"/>
    </source>
</evidence>
<evidence type="ECO:0000256" key="2">
    <source>
        <dbReference type="ARBA" id="ARBA00010845"/>
    </source>
</evidence>
<sequence length="594" mass="66609">MARLNEPALSTDSIEILRKKMLRQNRELAKTNNVRALRIRELESELSRALTENLELRGRIVELEQETRENDARRAHTMQIRKALESQLTEWCTLVGCLGTEPPALRRTPPAASTTKTRVSFTTTRPSPSQRRLRDIANDIEQLGHIAEHKAYSRKSMNPEQIQALRSEVDYEEAPELPPPTRVARHEIAKPDTPPRESRARNFTSGLDSSPLVVSSPNLDNLRIGSAPPTTSVTPMIRESRVHVDPTPDTPIAPPTKAGSKRKFSRDQYEPITLEKITNENAHPGVETKRVSILNKARGKTLKELAAIRREEMRTQVETARDTKRMPLATMSTNDDVQSPKKRRTAPVDKISSLKTTLSTNPAKPRFYLTVRPERARAQEAEALMASIESSRLATGGREYVRDTPPPTDIGSSGEASRPSRRSRAAISYAEPNLRDKMRRPRNETFDAVSGEGKSRRFSHSELSTLDIKRESSGSESWKKAPAAHQRVSELSAEGVSVSPLSGHAQQPHELPSTVQADRRQRSSRPQALPVREESDVYEFTSSSPYADGSSGHLVTRRSGRRTTAPRRFSTIDDDDHGVVNHDRITTRRRSMMV</sequence>
<dbReference type="GO" id="GO:0000779">
    <property type="term" value="C:condensed chromosome, centromeric region"/>
    <property type="evidence" value="ECO:0007669"/>
    <property type="project" value="UniProtKB-ARBA"/>
</dbReference>
<evidence type="ECO:0000259" key="12">
    <source>
        <dbReference type="Pfam" id="PF07558"/>
    </source>
</evidence>
<feature type="compositionally biased region" description="Basic and acidic residues" evidence="10">
    <location>
        <begin position="433"/>
        <end position="445"/>
    </location>
</feature>
<keyword evidence="8" id="KW-0137">Centromere</keyword>
<evidence type="ECO:0000256" key="8">
    <source>
        <dbReference type="ARBA" id="ARBA00023328"/>
    </source>
</evidence>
<evidence type="ECO:0000256" key="1">
    <source>
        <dbReference type="ARBA" id="ARBA00004584"/>
    </source>
</evidence>
<dbReference type="GO" id="GO:0005634">
    <property type="term" value="C:nucleus"/>
    <property type="evidence" value="ECO:0007669"/>
    <property type="project" value="InterPro"/>
</dbReference>
<dbReference type="Pfam" id="PF07558">
    <property type="entry name" value="Shugoshin_N"/>
    <property type="match status" value="1"/>
</dbReference>
<dbReference type="Proteomes" id="UP000315783">
    <property type="component" value="Unassembled WGS sequence"/>
</dbReference>
<evidence type="ECO:0000256" key="10">
    <source>
        <dbReference type="SAM" id="MobiDB-lite"/>
    </source>
</evidence>
<feature type="region of interest" description="Disordered" evidence="10">
    <location>
        <begin position="395"/>
        <end position="575"/>
    </location>
</feature>
<feature type="region of interest" description="Disordered" evidence="10">
    <location>
        <begin position="328"/>
        <end position="350"/>
    </location>
</feature>
<comment type="similarity">
    <text evidence="2">Belongs to the shugoshin family.</text>
</comment>
<keyword evidence="4" id="KW-0132">Cell division</keyword>
<evidence type="ECO:0000259" key="11">
    <source>
        <dbReference type="Pfam" id="PF07557"/>
    </source>
</evidence>
<feature type="domain" description="Shugoshin N-terminal coiled-coil" evidence="12">
    <location>
        <begin position="17"/>
        <end position="60"/>
    </location>
</feature>
<feature type="compositionally biased region" description="Basic and acidic residues" evidence="10">
    <location>
        <begin position="467"/>
        <end position="479"/>
    </location>
</feature>
<comment type="subcellular location">
    <subcellularLocation>
        <location evidence="1">Chromosome</location>
        <location evidence="1">Centromere</location>
    </subcellularLocation>
</comment>
<feature type="compositionally biased region" description="Basic and acidic residues" evidence="10">
    <location>
        <begin position="184"/>
        <end position="200"/>
    </location>
</feature>
<dbReference type="InterPro" id="IPR011515">
    <property type="entry name" value="Shugoshin_C"/>
</dbReference>
<dbReference type="EMBL" id="SPUK01000018">
    <property type="protein sequence ID" value="TQV91694.1"/>
    <property type="molecule type" value="Genomic_DNA"/>
</dbReference>
<evidence type="ECO:0000256" key="9">
    <source>
        <dbReference type="SAM" id="Coils"/>
    </source>
</evidence>
<evidence type="ECO:0000256" key="6">
    <source>
        <dbReference type="ARBA" id="ARBA00023054"/>
    </source>
</evidence>
<evidence type="ECO:0000313" key="13">
    <source>
        <dbReference type="EMBL" id="TQV91694.1"/>
    </source>
</evidence>
<feature type="compositionally biased region" description="Low complexity" evidence="10">
    <location>
        <begin position="113"/>
        <end position="125"/>
    </location>
</feature>
<evidence type="ECO:0000256" key="7">
    <source>
        <dbReference type="ARBA" id="ARBA00023306"/>
    </source>
</evidence>
<feature type="region of interest" description="Disordered" evidence="10">
    <location>
        <begin position="242"/>
        <end position="265"/>
    </location>
</feature>
<dbReference type="STRING" id="43265.A0A545VP72"/>
<evidence type="ECO:0000256" key="4">
    <source>
        <dbReference type="ARBA" id="ARBA00022618"/>
    </source>
</evidence>
<gene>
    <name evidence="13" type="ORF">IF1G_09760</name>
</gene>
<evidence type="ECO:0000313" key="14">
    <source>
        <dbReference type="Proteomes" id="UP000315783"/>
    </source>
</evidence>
<feature type="region of interest" description="Disordered" evidence="10">
    <location>
        <begin position="103"/>
        <end position="129"/>
    </location>
</feature>
<keyword evidence="5" id="KW-0159">Chromosome partition</keyword>
<proteinExistence type="inferred from homology"/>
<name>A0A545VP72_9HYPO</name>
<dbReference type="OrthoDB" id="5394106at2759"/>
<feature type="region of interest" description="Disordered" evidence="10">
    <location>
        <begin position="184"/>
        <end position="214"/>
    </location>
</feature>
<dbReference type="GO" id="GO:0051301">
    <property type="term" value="P:cell division"/>
    <property type="evidence" value="ECO:0007669"/>
    <property type="project" value="UniProtKB-KW"/>
</dbReference>
<dbReference type="GO" id="GO:0045132">
    <property type="term" value="P:meiotic chromosome segregation"/>
    <property type="evidence" value="ECO:0007669"/>
    <property type="project" value="InterPro"/>
</dbReference>
<dbReference type="Pfam" id="PF07557">
    <property type="entry name" value="Shugoshin_C"/>
    <property type="match status" value="1"/>
</dbReference>
<feature type="compositionally biased region" description="Polar residues" evidence="10">
    <location>
        <begin position="201"/>
        <end position="214"/>
    </location>
</feature>
<accession>A0A545VP72</accession>